<evidence type="ECO:0000256" key="4">
    <source>
        <dbReference type="ARBA" id="ARBA00022763"/>
    </source>
</evidence>
<evidence type="ECO:0000259" key="9">
    <source>
        <dbReference type="Pfam" id="PF11967"/>
    </source>
</evidence>
<keyword evidence="11" id="KW-1185">Reference proteome</keyword>
<dbReference type="HAMAP" id="MF_00201">
    <property type="entry name" value="RecO"/>
    <property type="match status" value="1"/>
</dbReference>
<organism evidence="10 11">
    <name type="scientific">Pseudoalteromonas xiamenensis</name>
    <dbReference type="NCBI Taxonomy" id="882626"/>
    <lineage>
        <taxon>Bacteria</taxon>
        <taxon>Pseudomonadati</taxon>
        <taxon>Pseudomonadota</taxon>
        <taxon>Gammaproteobacteria</taxon>
        <taxon>Alteromonadales</taxon>
        <taxon>Pseudoalteromonadaceae</taxon>
        <taxon>Pseudoalteromonas</taxon>
    </lineage>
</organism>
<comment type="similarity">
    <text evidence="2 8">Belongs to the RecO family.</text>
</comment>
<dbReference type="InterPro" id="IPR012340">
    <property type="entry name" value="NA-bd_OB-fold"/>
</dbReference>
<name>A0A975DG14_9GAMM</name>
<evidence type="ECO:0000256" key="6">
    <source>
        <dbReference type="ARBA" id="ARBA00023204"/>
    </source>
</evidence>
<dbReference type="InterPro" id="IPR037278">
    <property type="entry name" value="ARFGAP/RecO"/>
</dbReference>
<dbReference type="PANTHER" id="PTHR33991">
    <property type="entry name" value="DNA REPAIR PROTEIN RECO"/>
    <property type="match status" value="1"/>
</dbReference>
<dbReference type="GO" id="GO:0043590">
    <property type="term" value="C:bacterial nucleoid"/>
    <property type="evidence" value="ECO:0007669"/>
    <property type="project" value="TreeGrafter"/>
</dbReference>
<dbReference type="InterPro" id="IPR003717">
    <property type="entry name" value="RecO"/>
</dbReference>
<dbReference type="InterPro" id="IPR042242">
    <property type="entry name" value="RecO_C"/>
</dbReference>
<evidence type="ECO:0000256" key="8">
    <source>
        <dbReference type="HAMAP-Rule" id="MF_00201"/>
    </source>
</evidence>
<dbReference type="Pfam" id="PF02565">
    <property type="entry name" value="RecO_C"/>
    <property type="match status" value="1"/>
</dbReference>
<dbReference type="Pfam" id="PF11967">
    <property type="entry name" value="RecO_N"/>
    <property type="match status" value="1"/>
</dbReference>
<keyword evidence="5 8" id="KW-0233">DNA recombination</keyword>
<gene>
    <name evidence="8 10" type="primary">recO</name>
    <name evidence="10" type="ORF">J5O05_14140</name>
</gene>
<comment type="function">
    <text evidence="1 8">Involved in DNA repair and RecF pathway recombination.</text>
</comment>
<evidence type="ECO:0000256" key="5">
    <source>
        <dbReference type="ARBA" id="ARBA00023172"/>
    </source>
</evidence>
<evidence type="ECO:0000256" key="3">
    <source>
        <dbReference type="ARBA" id="ARBA00021310"/>
    </source>
</evidence>
<dbReference type="AlphaFoldDB" id="A0A975DG14"/>
<dbReference type="SUPFAM" id="SSF57863">
    <property type="entry name" value="ArfGap/RecO-like zinc finger"/>
    <property type="match status" value="1"/>
</dbReference>
<dbReference type="RefSeq" id="WP_208842637.1">
    <property type="nucleotide sequence ID" value="NZ_CP072133.1"/>
</dbReference>
<dbReference type="EMBL" id="CP072133">
    <property type="protein sequence ID" value="QTH70995.1"/>
    <property type="molecule type" value="Genomic_DNA"/>
</dbReference>
<dbReference type="Gene3D" id="1.20.1440.120">
    <property type="entry name" value="Recombination protein O, C-terminal domain"/>
    <property type="match status" value="1"/>
</dbReference>
<reference evidence="10" key="1">
    <citation type="submission" date="2021-03" db="EMBL/GenBank/DDBJ databases">
        <title>Complete Genome of Pseudoalteromonas xiamenensis STKMTI.2, a new potential marine bacterium producing anti-Vibrio compounds.</title>
        <authorList>
            <person name="Handayani D.P."/>
            <person name="Isnansetyo A."/>
            <person name="Istiqomah I."/>
            <person name="Jumina J."/>
        </authorList>
    </citation>
    <scope>NUCLEOTIDE SEQUENCE</scope>
    <source>
        <strain evidence="10">STKMTI.2</strain>
    </source>
</reference>
<evidence type="ECO:0000256" key="2">
    <source>
        <dbReference type="ARBA" id="ARBA00007452"/>
    </source>
</evidence>
<dbReference type="Proteomes" id="UP000664904">
    <property type="component" value="Chromosome"/>
</dbReference>
<dbReference type="Gene3D" id="2.40.50.140">
    <property type="entry name" value="Nucleic acid-binding proteins"/>
    <property type="match status" value="1"/>
</dbReference>
<keyword evidence="6 8" id="KW-0234">DNA repair</keyword>
<evidence type="ECO:0000313" key="11">
    <source>
        <dbReference type="Proteomes" id="UP000664904"/>
    </source>
</evidence>
<evidence type="ECO:0000256" key="7">
    <source>
        <dbReference type="ARBA" id="ARBA00033409"/>
    </source>
</evidence>
<feature type="domain" description="DNA replication/recombination mediator RecO N-terminal" evidence="9">
    <location>
        <begin position="6"/>
        <end position="76"/>
    </location>
</feature>
<accession>A0A975DG14</accession>
<dbReference type="NCBIfam" id="TIGR00613">
    <property type="entry name" value="reco"/>
    <property type="match status" value="1"/>
</dbReference>
<dbReference type="GO" id="GO:0006302">
    <property type="term" value="P:double-strand break repair"/>
    <property type="evidence" value="ECO:0007669"/>
    <property type="project" value="TreeGrafter"/>
</dbReference>
<protein>
    <recommendedName>
        <fullName evidence="3 8">DNA repair protein RecO</fullName>
    </recommendedName>
    <alternativeName>
        <fullName evidence="7 8">Recombination protein O</fullName>
    </alternativeName>
</protein>
<sequence>MDSDFARAYLLHRRPVSDSQVMLNVVVEGVGHIKMLARIKGKQQLKHNAQLQPFFPLLCRYAGRHDMKYLNQFELLTLGNAMQGRRLYCGFYMNELSYRLMPINEPLEGAFELYQSHLSRLQNGEELEIVLRSYEFELLNLLGFGIEFDYDADGNSVNPKLTYRYVAECGFVQSAYGYRGQVLLNIAQHDYEPIETRQQAKRLSREVLRPLLGYRDLKSRELFI</sequence>
<evidence type="ECO:0000313" key="10">
    <source>
        <dbReference type="EMBL" id="QTH70995.1"/>
    </source>
</evidence>
<dbReference type="GO" id="GO:0006310">
    <property type="term" value="P:DNA recombination"/>
    <property type="evidence" value="ECO:0007669"/>
    <property type="project" value="UniProtKB-UniRule"/>
</dbReference>
<proteinExistence type="inferred from homology"/>
<keyword evidence="4 8" id="KW-0227">DNA damage</keyword>
<dbReference type="KEGG" id="pxi:J5O05_14140"/>
<evidence type="ECO:0000256" key="1">
    <source>
        <dbReference type="ARBA" id="ARBA00003065"/>
    </source>
</evidence>
<dbReference type="PANTHER" id="PTHR33991:SF1">
    <property type="entry name" value="DNA REPAIR PROTEIN RECO"/>
    <property type="match status" value="1"/>
</dbReference>
<dbReference type="InterPro" id="IPR022572">
    <property type="entry name" value="DNA_rep/recomb_RecO_N"/>
</dbReference>